<dbReference type="GO" id="GO:0051701">
    <property type="term" value="P:biological process involved in interaction with host"/>
    <property type="evidence" value="ECO:0007669"/>
    <property type="project" value="TreeGrafter"/>
</dbReference>
<evidence type="ECO:0000313" key="4">
    <source>
        <dbReference type="EMBL" id="BBY62670.1"/>
    </source>
</evidence>
<dbReference type="GO" id="GO:0005576">
    <property type="term" value="C:extracellular region"/>
    <property type="evidence" value="ECO:0007669"/>
    <property type="project" value="TreeGrafter"/>
</dbReference>
<feature type="domain" description="Mammalian cell entry C-terminal" evidence="3">
    <location>
        <begin position="127"/>
        <end position="224"/>
    </location>
</feature>
<dbReference type="RefSeq" id="WP_163746445.1">
    <property type="nucleotide sequence ID" value="NZ_AP022596.1"/>
</dbReference>
<feature type="domain" description="Mce/MlaD" evidence="2">
    <location>
        <begin position="39"/>
        <end position="113"/>
    </location>
</feature>
<keyword evidence="1" id="KW-0472">Membrane</keyword>
<name>A0A7I7T164_9MYCO</name>
<evidence type="ECO:0000259" key="2">
    <source>
        <dbReference type="Pfam" id="PF02470"/>
    </source>
</evidence>
<reference evidence="4 5" key="1">
    <citation type="journal article" date="2019" name="Emerg. Microbes Infect.">
        <title>Comprehensive subspecies identification of 175 nontuberculous mycobacteria species based on 7547 genomic profiles.</title>
        <authorList>
            <person name="Matsumoto Y."/>
            <person name="Kinjo T."/>
            <person name="Motooka D."/>
            <person name="Nabeya D."/>
            <person name="Jung N."/>
            <person name="Uechi K."/>
            <person name="Horii T."/>
            <person name="Iida T."/>
            <person name="Fujita J."/>
            <person name="Nakamura S."/>
        </authorList>
    </citation>
    <scope>NUCLEOTIDE SEQUENCE [LARGE SCALE GENOMIC DNA]</scope>
    <source>
        <strain evidence="4 5">JCM 30396</strain>
    </source>
</reference>
<dbReference type="PANTHER" id="PTHR33371">
    <property type="entry name" value="INTERMEMBRANE PHOSPHOLIPID TRANSPORT SYSTEM BINDING PROTEIN MLAD-RELATED"/>
    <property type="match status" value="1"/>
</dbReference>
<feature type="transmembrane region" description="Helical" evidence="1">
    <location>
        <begin position="6"/>
        <end position="28"/>
    </location>
</feature>
<keyword evidence="1" id="KW-1133">Transmembrane helix</keyword>
<dbReference type="Proteomes" id="UP000467148">
    <property type="component" value="Chromosome"/>
</dbReference>
<organism evidence="4 5">
    <name type="scientific">Mycolicibacterium helvum</name>
    <dbReference type="NCBI Taxonomy" id="1534349"/>
    <lineage>
        <taxon>Bacteria</taxon>
        <taxon>Bacillati</taxon>
        <taxon>Actinomycetota</taxon>
        <taxon>Actinomycetes</taxon>
        <taxon>Mycobacteriales</taxon>
        <taxon>Mycobacteriaceae</taxon>
        <taxon>Mycolicibacterium</taxon>
    </lineage>
</organism>
<accession>A0A7I7T164</accession>
<dbReference type="PANTHER" id="PTHR33371:SF17">
    <property type="entry name" value="MCE-FAMILY PROTEIN MCE1B"/>
    <property type="match status" value="1"/>
</dbReference>
<dbReference type="KEGG" id="mhev:MHEL_09130"/>
<dbReference type="InterPro" id="IPR024516">
    <property type="entry name" value="Mce_C"/>
</dbReference>
<dbReference type="Pfam" id="PF02470">
    <property type="entry name" value="MlaD"/>
    <property type="match status" value="1"/>
</dbReference>
<gene>
    <name evidence="4" type="ORF">MHEL_09130</name>
</gene>
<dbReference type="EMBL" id="AP022596">
    <property type="protein sequence ID" value="BBY62670.1"/>
    <property type="molecule type" value="Genomic_DNA"/>
</dbReference>
<dbReference type="InterPro" id="IPR003399">
    <property type="entry name" value="Mce/MlaD"/>
</dbReference>
<evidence type="ECO:0000256" key="1">
    <source>
        <dbReference type="SAM" id="Phobius"/>
    </source>
</evidence>
<keyword evidence="5" id="KW-1185">Reference proteome</keyword>
<proteinExistence type="predicted"/>
<dbReference type="Pfam" id="PF11887">
    <property type="entry name" value="Mce4_CUP1"/>
    <property type="match status" value="1"/>
</dbReference>
<dbReference type="AlphaFoldDB" id="A0A7I7T164"/>
<evidence type="ECO:0008006" key="6">
    <source>
        <dbReference type="Google" id="ProtNLM"/>
    </source>
</evidence>
<keyword evidence="1" id="KW-0812">Transmembrane</keyword>
<dbReference type="InterPro" id="IPR052336">
    <property type="entry name" value="MlaD_Phospholipid_Transporter"/>
</dbReference>
<protein>
    <recommendedName>
        <fullName evidence="6">Mce family protein</fullName>
    </recommendedName>
</protein>
<sequence length="334" mass="35864">MKPVAALWRLAISGVIATLLIILVINVISQPVDAKLKGYTADFTDVSGLRSGADVRVRGVRVGKVESIELQRRGGQSVAEVALTLDTNFRIGSDTRLAVKYQALTGLRYVDVQNPAEGATPATLTDSHIPTSMTQPSFDITRLFNGLQPVLATLSPEDLNVFTANVDNFLSGDGSGLGPVLESVNTLTRFLADRQQVVATLLKNLQSVATAMSGHSRDFIHVVELVNKPIDASLSVLDEFRKSQIYGPDFTRSVGQLLDNAGLKPGIDVDKAIDKAITNFDDVMDAVKMVPVVWDNIPPPAQEGTPLACSQGRAELPLPVDVLINGQKVVLCKQ</sequence>
<evidence type="ECO:0000259" key="3">
    <source>
        <dbReference type="Pfam" id="PF11887"/>
    </source>
</evidence>
<evidence type="ECO:0000313" key="5">
    <source>
        <dbReference type="Proteomes" id="UP000467148"/>
    </source>
</evidence>